<dbReference type="EMBL" id="LNCU01000118">
    <property type="protein sequence ID" value="KWV46245.1"/>
    <property type="molecule type" value="Genomic_DNA"/>
</dbReference>
<dbReference type="Gene3D" id="3.90.226.10">
    <property type="entry name" value="2-enoyl-CoA Hydratase, Chain A, domain 1"/>
    <property type="match status" value="1"/>
</dbReference>
<dbReference type="SUPFAM" id="SSF52096">
    <property type="entry name" value="ClpP/crotonase"/>
    <property type="match status" value="1"/>
</dbReference>
<evidence type="ECO:0000313" key="3">
    <source>
        <dbReference type="Proteomes" id="UP000057737"/>
    </source>
</evidence>
<dbReference type="CDD" id="cd06558">
    <property type="entry name" value="crotonase-like"/>
    <property type="match status" value="1"/>
</dbReference>
<proteinExistence type="inferred from homology"/>
<comment type="caution">
    <text evidence="2">The sequence shown here is derived from an EMBL/GenBank/DDBJ whole genome shotgun (WGS) entry which is preliminary data.</text>
</comment>
<gene>
    <name evidence="2" type="ORF">AS156_21790</name>
</gene>
<sequence>MTSEVNVSNYAKYECLKVEVSDKVATVTLNRPQARNAINQKLIRELRTIWDDLADDHAVNVVVLTGSGDFFSVGGDVKAMSERPGGDVLEEGEVHDPMISRRAVTRQLELDKPIIAAINGDAIGLAATHALLCDITVMAEDARIGDTHVSRVGLVAGDGGTVIWPLLVGVNKAKEFLIRGTLLKGHEAERIGLVNHIAPRAEVLAKAREIALELANGPSWAIRWTKLSINQILKDRVNMLLEASMALEQVTFETADHKEATMSFKEKRKPRFGQG</sequence>
<evidence type="ECO:0000313" key="2">
    <source>
        <dbReference type="EMBL" id="KWV46245.1"/>
    </source>
</evidence>
<dbReference type="PANTHER" id="PTHR43459">
    <property type="entry name" value="ENOYL-COA HYDRATASE"/>
    <property type="match status" value="1"/>
</dbReference>
<dbReference type="Pfam" id="PF00378">
    <property type="entry name" value="ECH_1"/>
    <property type="match status" value="1"/>
</dbReference>
<dbReference type="InterPro" id="IPR014748">
    <property type="entry name" value="Enoyl-CoA_hydra_C"/>
</dbReference>
<dbReference type="Proteomes" id="UP000057737">
    <property type="component" value="Unassembled WGS sequence"/>
</dbReference>
<dbReference type="InterPro" id="IPR001753">
    <property type="entry name" value="Enoyl-CoA_hydra/iso"/>
</dbReference>
<comment type="similarity">
    <text evidence="1">Belongs to the enoyl-CoA hydratase/isomerase family.</text>
</comment>
<accession>A0A109JC69</accession>
<evidence type="ECO:0000256" key="1">
    <source>
        <dbReference type="ARBA" id="ARBA00005254"/>
    </source>
</evidence>
<protein>
    <submittedName>
        <fullName evidence="2">Enoyl-CoA hydratase</fullName>
    </submittedName>
</protein>
<dbReference type="GO" id="GO:0003824">
    <property type="term" value="F:catalytic activity"/>
    <property type="evidence" value="ECO:0007669"/>
    <property type="project" value="UniProtKB-ARBA"/>
</dbReference>
<dbReference type="OrthoDB" id="9807606at2"/>
<dbReference type="Gene3D" id="1.10.12.10">
    <property type="entry name" value="Lyase 2-enoyl-coa Hydratase, Chain A, domain 2"/>
    <property type="match status" value="1"/>
</dbReference>
<keyword evidence="3" id="KW-1185">Reference proteome</keyword>
<organism evidence="2 3">
    <name type="scientific">Bradyrhizobium macuxiense</name>
    <dbReference type="NCBI Taxonomy" id="1755647"/>
    <lineage>
        <taxon>Bacteria</taxon>
        <taxon>Pseudomonadati</taxon>
        <taxon>Pseudomonadota</taxon>
        <taxon>Alphaproteobacteria</taxon>
        <taxon>Hyphomicrobiales</taxon>
        <taxon>Nitrobacteraceae</taxon>
        <taxon>Bradyrhizobium</taxon>
    </lineage>
</organism>
<reference evidence="2 3" key="1">
    <citation type="submission" date="2015-11" db="EMBL/GenBank/DDBJ databases">
        <title>Draft Genome Sequence of the Strain BR 10303 (Bradyrhizobium sp.) isolated from nodules of Centrolobium paraense.</title>
        <authorList>
            <person name="Zelli J.E."/>
            <person name="Simoes-Araujo J.L."/>
            <person name="Barauna A.C."/>
            <person name="Silva K."/>
        </authorList>
    </citation>
    <scope>NUCLEOTIDE SEQUENCE [LARGE SCALE GENOMIC DNA]</scope>
    <source>
        <strain evidence="2 3">BR 10303</strain>
    </source>
</reference>
<dbReference type="AlphaFoldDB" id="A0A109JC69"/>
<dbReference type="PANTHER" id="PTHR43459:SF3">
    <property type="entry name" value="ENOYL-COA HYDRATASE ECHA15 (ENOYL HYDRASE) (UNSATURATED ACYL-COA HYDRATASE) (CROTONASE)-RELATED"/>
    <property type="match status" value="1"/>
</dbReference>
<dbReference type="InterPro" id="IPR029045">
    <property type="entry name" value="ClpP/crotonase-like_dom_sf"/>
</dbReference>
<name>A0A109JC69_9BRAD</name>